<dbReference type="SUPFAM" id="SSF53271">
    <property type="entry name" value="PRTase-like"/>
    <property type="match status" value="1"/>
</dbReference>
<dbReference type="InterPro" id="IPR044005">
    <property type="entry name" value="DZR_2"/>
</dbReference>
<sequence>MPNLYQENKGHMLTAIQNTFTGLLDILYPRHCFACNKNLHEEENIYICKICLENIKKIEPRRCNKCGFELGPGITSSKKGCPECENANLRFERSFFVSDYKGPLKDLIHQYKYNKHECLAKPLGDLLINLLSHKDMIPEIDVVVPVPLHWKKRLERGFNQSELMAKRICKKLSLPISTNNLCRIKNTLSQTQLLRTQRQKNVSGAFKVKQPEVFYKKQVFLVDDVLTTGITASECARNLKSAGAKKVHFLALARAKL</sequence>
<feature type="domain" description="Phosphoribosyltransferase" evidence="2">
    <location>
        <begin position="205"/>
        <end position="254"/>
    </location>
</feature>
<reference evidence="4" key="1">
    <citation type="journal article" date="2015" name="Nature">
        <title>Complex archaea that bridge the gap between prokaryotes and eukaryotes.</title>
        <authorList>
            <person name="Spang A."/>
            <person name="Saw J.H."/>
            <person name="Jorgensen S.L."/>
            <person name="Zaremba-Niedzwiedzka K."/>
            <person name="Martijn J."/>
            <person name="Lind A.E."/>
            <person name="van Eijk R."/>
            <person name="Schleper C."/>
            <person name="Guy L."/>
            <person name="Ettema T.J."/>
        </authorList>
    </citation>
    <scope>NUCLEOTIDE SEQUENCE</scope>
</reference>
<dbReference type="Gene3D" id="3.40.50.2020">
    <property type="match status" value="1"/>
</dbReference>
<comment type="caution">
    <text evidence="4">The sequence shown here is derived from an EMBL/GenBank/DDBJ whole genome shotgun (WGS) entry which is preliminary data.</text>
</comment>
<comment type="similarity">
    <text evidence="1">Belongs to the ComF/GntX family.</text>
</comment>
<evidence type="ECO:0000259" key="3">
    <source>
        <dbReference type="Pfam" id="PF18912"/>
    </source>
</evidence>
<dbReference type="EMBL" id="LAZR01033976">
    <property type="protein sequence ID" value="KKL46585.1"/>
    <property type="molecule type" value="Genomic_DNA"/>
</dbReference>
<evidence type="ECO:0000256" key="1">
    <source>
        <dbReference type="ARBA" id="ARBA00008007"/>
    </source>
</evidence>
<evidence type="ECO:0000259" key="2">
    <source>
        <dbReference type="Pfam" id="PF00156"/>
    </source>
</evidence>
<dbReference type="Pfam" id="PF18912">
    <property type="entry name" value="DZR_2"/>
    <property type="match status" value="1"/>
</dbReference>
<dbReference type="AlphaFoldDB" id="A0A0F9ENT6"/>
<dbReference type="Pfam" id="PF00156">
    <property type="entry name" value="Pribosyltran"/>
    <property type="match status" value="1"/>
</dbReference>
<accession>A0A0F9ENT6</accession>
<name>A0A0F9ENT6_9ZZZZ</name>
<dbReference type="InterPro" id="IPR029057">
    <property type="entry name" value="PRTase-like"/>
</dbReference>
<dbReference type="PANTHER" id="PTHR47505:SF1">
    <property type="entry name" value="DNA UTILIZATION PROTEIN YHGH"/>
    <property type="match status" value="1"/>
</dbReference>
<dbReference type="PANTHER" id="PTHR47505">
    <property type="entry name" value="DNA UTILIZATION PROTEIN YHGH"/>
    <property type="match status" value="1"/>
</dbReference>
<organism evidence="4">
    <name type="scientific">marine sediment metagenome</name>
    <dbReference type="NCBI Taxonomy" id="412755"/>
    <lineage>
        <taxon>unclassified sequences</taxon>
        <taxon>metagenomes</taxon>
        <taxon>ecological metagenomes</taxon>
    </lineage>
</organism>
<evidence type="ECO:0000313" key="4">
    <source>
        <dbReference type="EMBL" id="KKL46585.1"/>
    </source>
</evidence>
<protein>
    <recommendedName>
        <fullName evidence="5">Phosphoribosyltransferase domain-containing protein</fullName>
    </recommendedName>
</protein>
<gene>
    <name evidence="4" type="ORF">LCGC14_2344090</name>
</gene>
<dbReference type="InterPro" id="IPR000836">
    <property type="entry name" value="PRTase_dom"/>
</dbReference>
<dbReference type="CDD" id="cd06223">
    <property type="entry name" value="PRTases_typeI"/>
    <property type="match status" value="1"/>
</dbReference>
<dbReference type="InterPro" id="IPR051910">
    <property type="entry name" value="ComF/GntX_DNA_util-trans"/>
</dbReference>
<evidence type="ECO:0008006" key="5">
    <source>
        <dbReference type="Google" id="ProtNLM"/>
    </source>
</evidence>
<proteinExistence type="inferred from homology"/>
<feature type="domain" description="Double zinc ribbon" evidence="3">
    <location>
        <begin position="23"/>
        <end position="84"/>
    </location>
</feature>